<dbReference type="InterPro" id="IPR003594">
    <property type="entry name" value="HATPase_dom"/>
</dbReference>
<reference key="1">
    <citation type="submission" date="2010-11" db="EMBL/GenBank/DDBJ databases">
        <title>The complete sequence of chromosome of Isophaera pallida ATCC 43644.</title>
        <authorList>
            <consortium name="US DOE Joint Genome Institute (JGI-PGF)"/>
            <person name="Lucas S."/>
            <person name="Copeland A."/>
            <person name="Lapidus A."/>
            <person name="Bruce D."/>
            <person name="Goodwin L."/>
            <person name="Pitluck S."/>
            <person name="Kyrpides N."/>
            <person name="Mavromatis K."/>
            <person name="Pagani I."/>
            <person name="Ivanova N."/>
            <person name="Saunders E."/>
            <person name="Brettin T."/>
            <person name="Detter J.C."/>
            <person name="Han C."/>
            <person name="Tapia R."/>
            <person name="Land M."/>
            <person name="Hauser L."/>
            <person name="Markowitz V."/>
            <person name="Cheng J.-F."/>
            <person name="Hugenholtz P."/>
            <person name="Woyke T."/>
            <person name="Wu D."/>
            <person name="Eisen J.A."/>
        </authorList>
    </citation>
    <scope>NUCLEOTIDE SEQUENCE</scope>
    <source>
        <strain>ATCC 43644</strain>
    </source>
</reference>
<evidence type="ECO:0000259" key="17">
    <source>
        <dbReference type="PROSITE" id="PS50110"/>
    </source>
</evidence>
<dbReference type="PROSITE" id="PS50110">
    <property type="entry name" value="RESPONSE_REGULATORY"/>
    <property type="match status" value="2"/>
</dbReference>
<sequence length="1293" mass="141034">MTASDLPAAPLGSSSQRGRHGASNNLTSRRSFDPSPPVRSPRPDPSLAMPMLLRARWLRPAWVVVAIEAVVESLRWGLTSAGWLATGLGSAHAWLSILGHLTAAGAAALLVRGELNRLEALKERQRRGYRVVVDEMDEAVLILDNQERIIEINRRAIEVFAAQSETDLVGREVADLISPESRDDHDLSQRRAGAVCRASRGASRMLVRSNATYLRGRRLNGEGFSMDLVVLLLDPQAQTTAYVVRDLTTRRKTELDLVRVNKAVLGTSDAVLIGDGQGRTVFVNPAAERVFGYTLEDYAQHGGPTLLFCDRVEGVNILGRAAQGHSWQGAFEAMTRTGEPLAVTARLDGLTDDQGEPIGWILIATPVEERQRAQQALQCQKRLTQLILETVAVGIVLLDDQLRIVQANRTFEAMVGVSLADLEGRNWLDVLKPNPPGDLAHRLHAALEGRSLAIPGELSFQRPDGQSLVATLTLGRLVVEEGRPSLVVTLEDASDRIRDRRNLEAAHRLLESIQLAQLQFIAGEEDEPILEELLSRLVELTDSEFGLLCELVPPLDGPASGIPRLRPLVALDRFTIHARKGGEIDQTTSTLGGRFLELERLFRDVLTQRQGVAVHDPLGEIAAQRGSKPPRSQRSEIRSGSLASRVGLSAPDHPPIIEFLGMPLMLGNDLVGTVGVANRPGGYPPDLLNYLQPLLHTAAGILKALRQRQSQQMAEVELRVAKLQAEEANRAKSVFLATMSHEIRTPMNAVVGMTELLLDTPLTPEQREFTETIRASGNQLLGLINDILDLSKIESGRVELEEGPVRLRLVIERCLELVAARAHAKGLELAARLDGTLPEVIRGDDLRLRQILTNLLSNAVKYTDTGEVVLTASWHAGDLSAPLDSPKRSPRLEIAVEDSGIGIPDAQKPRLFQAFQQLDAAGHRRTGGTGLGLAITRKLVEKMGGTIHVENRPGGGSRFVFNIIAPLEFQAPSDPKTIATASTGGDRAGTEFRTAATAALLGRRVLAYEPHEAGRAMLGNLADSLGLSYVGVDQADDLLAQSRREDYDVILISTGPKARDGLELAHRLRGELNDRPRVQPPHLVALAPVQGEDSFTNDPFDARLVKPLRRDAMIRVLTALLLDRSASSRRMGTPTPLTSPTISTDIVPATASSAATSEFRFDPTLGQRRPLKVLIAEDNAVNRVVMSRMLERLGYQPHLANDGPETLEAILNQPFDLVLMDVQMPKLDGLEVTRAVRRRLPLGQQPIIVALTANATREDRTACLEAGMDDFLSKPIRPGDLVHLLERVAAQTD</sequence>
<feature type="domain" description="Response regulatory" evidence="17">
    <location>
        <begin position="1172"/>
        <end position="1289"/>
    </location>
</feature>
<dbReference type="SUPFAM" id="SSF55785">
    <property type="entry name" value="PYP-like sensor domain (PAS domain)"/>
    <property type="match status" value="3"/>
</dbReference>
<dbReference type="eggNOG" id="COG2205">
    <property type="taxonomic scope" value="Bacteria"/>
</dbReference>
<evidence type="ECO:0000256" key="15">
    <source>
        <dbReference type="SAM" id="MobiDB-lite"/>
    </source>
</evidence>
<evidence type="ECO:0000313" key="20">
    <source>
        <dbReference type="Proteomes" id="UP000008631"/>
    </source>
</evidence>
<comment type="subcellular location">
    <subcellularLocation>
        <location evidence="2">Cell membrane</location>
        <topology evidence="2">Multi-pass membrane protein</topology>
    </subcellularLocation>
</comment>
<feature type="region of interest" description="Disordered" evidence="15">
    <location>
        <begin position="1"/>
        <end position="45"/>
    </location>
</feature>
<dbReference type="GO" id="GO:0006355">
    <property type="term" value="P:regulation of DNA-templated transcription"/>
    <property type="evidence" value="ECO:0007669"/>
    <property type="project" value="InterPro"/>
</dbReference>
<dbReference type="Pfam" id="PF00512">
    <property type="entry name" value="HisKA"/>
    <property type="match status" value="1"/>
</dbReference>
<comment type="caution">
    <text evidence="14">Lacks conserved residue(s) required for the propagation of feature annotation.</text>
</comment>
<dbReference type="Gene3D" id="3.30.450.20">
    <property type="entry name" value="PAS domain"/>
    <property type="match status" value="3"/>
</dbReference>
<dbReference type="InterPro" id="IPR036890">
    <property type="entry name" value="HATPase_C_sf"/>
</dbReference>
<evidence type="ECO:0000256" key="12">
    <source>
        <dbReference type="ARBA" id="ARBA00023012"/>
    </source>
</evidence>
<dbReference type="SMART" id="SM00387">
    <property type="entry name" value="HATPase_c"/>
    <property type="match status" value="1"/>
</dbReference>
<evidence type="ECO:0000259" key="18">
    <source>
        <dbReference type="PROSITE" id="PS50112"/>
    </source>
</evidence>
<dbReference type="Pfam" id="PF02518">
    <property type="entry name" value="HATPase_c"/>
    <property type="match status" value="1"/>
</dbReference>
<dbReference type="Pfam" id="PF08448">
    <property type="entry name" value="PAS_4"/>
    <property type="match status" value="1"/>
</dbReference>
<dbReference type="RefSeq" id="WP_013563915.1">
    <property type="nucleotide sequence ID" value="NC_014962.1"/>
</dbReference>
<feature type="region of interest" description="Disordered" evidence="15">
    <location>
        <begin position="622"/>
        <end position="646"/>
    </location>
</feature>
<dbReference type="InterPro" id="IPR013767">
    <property type="entry name" value="PAS_fold"/>
</dbReference>
<feature type="domain" description="PAS" evidence="18">
    <location>
        <begin position="256"/>
        <end position="297"/>
    </location>
</feature>
<keyword evidence="6" id="KW-0808">Transferase</keyword>
<dbReference type="CDD" id="cd16922">
    <property type="entry name" value="HATPase_EvgS-ArcB-TorS-like"/>
    <property type="match status" value="1"/>
</dbReference>
<dbReference type="InterPro" id="IPR005467">
    <property type="entry name" value="His_kinase_dom"/>
</dbReference>
<dbReference type="SMART" id="SM00091">
    <property type="entry name" value="PAS"/>
    <property type="match status" value="3"/>
</dbReference>
<dbReference type="eggNOG" id="COG0784">
    <property type="taxonomic scope" value="Bacteria"/>
</dbReference>
<evidence type="ECO:0000256" key="11">
    <source>
        <dbReference type="ARBA" id="ARBA00022989"/>
    </source>
</evidence>
<evidence type="ECO:0000256" key="1">
    <source>
        <dbReference type="ARBA" id="ARBA00000085"/>
    </source>
</evidence>
<dbReference type="InterPro" id="IPR011006">
    <property type="entry name" value="CheY-like_superfamily"/>
</dbReference>
<dbReference type="InterPro" id="IPR004358">
    <property type="entry name" value="Sig_transdc_His_kin-like_C"/>
</dbReference>
<keyword evidence="5 14" id="KW-0597">Phosphoprotein</keyword>
<protein>
    <recommendedName>
        <fullName evidence="3">histidine kinase</fullName>
        <ecNumber evidence="3">2.7.13.3</ecNumber>
    </recommendedName>
</protein>
<keyword evidence="9 19" id="KW-0418">Kinase</keyword>
<feature type="compositionally biased region" description="Polar residues" evidence="15">
    <location>
        <begin position="12"/>
        <end position="27"/>
    </location>
</feature>
<feature type="domain" description="Response regulatory" evidence="17">
    <location>
        <begin position="1004"/>
        <end position="1121"/>
    </location>
</feature>
<keyword evidence="12" id="KW-0902">Two-component regulatory system</keyword>
<dbReference type="PANTHER" id="PTHR45339:SF1">
    <property type="entry name" value="HYBRID SIGNAL TRANSDUCTION HISTIDINE KINASE J"/>
    <property type="match status" value="1"/>
</dbReference>
<dbReference type="PANTHER" id="PTHR45339">
    <property type="entry name" value="HYBRID SIGNAL TRANSDUCTION HISTIDINE KINASE J"/>
    <property type="match status" value="1"/>
</dbReference>
<dbReference type="SUPFAM" id="SSF52172">
    <property type="entry name" value="CheY-like"/>
    <property type="match status" value="2"/>
</dbReference>
<evidence type="ECO:0000256" key="5">
    <source>
        <dbReference type="ARBA" id="ARBA00022553"/>
    </source>
</evidence>
<evidence type="ECO:0000256" key="7">
    <source>
        <dbReference type="ARBA" id="ARBA00022692"/>
    </source>
</evidence>
<proteinExistence type="predicted"/>
<evidence type="ECO:0000256" key="9">
    <source>
        <dbReference type="ARBA" id="ARBA00022777"/>
    </source>
</evidence>
<evidence type="ECO:0000256" key="4">
    <source>
        <dbReference type="ARBA" id="ARBA00022475"/>
    </source>
</evidence>
<keyword evidence="7" id="KW-0812">Transmembrane</keyword>
<dbReference type="Gene3D" id="1.10.287.130">
    <property type="match status" value="1"/>
</dbReference>
<evidence type="ECO:0000256" key="13">
    <source>
        <dbReference type="ARBA" id="ARBA00023136"/>
    </source>
</evidence>
<dbReference type="CDD" id="cd00130">
    <property type="entry name" value="PAS"/>
    <property type="match status" value="3"/>
</dbReference>
<dbReference type="SMART" id="SM00448">
    <property type="entry name" value="REC"/>
    <property type="match status" value="1"/>
</dbReference>
<name>E8R439_ISOPI</name>
<organism evidence="19 20">
    <name type="scientific">Isosphaera pallida (strain ATCC 43644 / DSM 9630 / IS1B)</name>
    <dbReference type="NCBI Taxonomy" id="575540"/>
    <lineage>
        <taxon>Bacteria</taxon>
        <taxon>Pseudomonadati</taxon>
        <taxon>Planctomycetota</taxon>
        <taxon>Planctomycetia</taxon>
        <taxon>Isosphaerales</taxon>
        <taxon>Isosphaeraceae</taxon>
        <taxon>Isosphaera</taxon>
    </lineage>
</organism>
<feature type="domain" description="Histidine kinase" evidence="16">
    <location>
        <begin position="738"/>
        <end position="967"/>
    </location>
</feature>
<dbReference type="PRINTS" id="PR00344">
    <property type="entry name" value="BCTRLSENSOR"/>
</dbReference>
<reference evidence="19 20" key="2">
    <citation type="journal article" date="2011" name="Stand. Genomic Sci.">
        <title>Complete genome sequence of Isosphaera pallida type strain (IS1B).</title>
        <authorList>
            <consortium name="US DOE Joint Genome Institute (JGI-PGF)"/>
            <person name="Goker M."/>
            <person name="Cleland D."/>
            <person name="Saunders E."/>
            <person name="Lapidus A."/>
            <person name="Nolan M."/>
            <person name="Lucas S."/>
            <person name="Hammon N."/>
            <person name="Deshpande S."/>
            <person name="Cheng J.F."/>
            <person name="Tapia R."/>
            <person name="Han C."/>
            <person name="Goodwin L."/>
            <person name="Pitluck S."/>
            <person name="Liolios K."/>
            <person name="Pagani I."/>
            <person name="Ivanova N."/>
            <person name="Mavromatis K."/>
            <person name="Pati A."/>
            <person name="Chen A."/>
            <person name="Palaniappan K."/>
            <person name="Land M."/>
            <person name="Hauser L."/>
            <person name="Chang Y.J."/>
            <person name="Jeffries C.D."/>
            <person name="Detter J.C."/>
            <person name="Beck B."/>
            <person name="Woyke T."/>
            <person name="Bristow J."/>
            <person name="Eisen J.A."/>
            <person name="Markowitz V."/>
            <person name="Hugenholtz P."/>
            <person name="Kyrpides N.C."/>
            <person name="Klenk H.P."/>
        </authorList>
    </citation>
    <scope>NUCLEOTIDE SEQUENCE [LARGE SCALE GENOMIC DNA]</scope>
    <source>
        <strain evidence="20">ATCC 43644 / DSM 9630 / IS1B</strain>
    </source>
</reference>
<keyword evidence="8" id="KW-0547">Nucleotide-binding</keyword>
<evidence type="ECO:0000256" key="8">
    <source>
        <dbReference type="ARBA" id="ARBA00022741"/>
    </source>
</evidence>
<dbReference type="Gene3D" id="3.30.450.40">
    <property type="match status" value="1"/>
</dbReference>
<comment type="catalytic activity">
    <reaction evidence="1">
        <text>ATP + protein L-histidine = ADP + protein N-phospho-L-histidine.</text>
        <dbReference type="EC" id="2.7.13.3"/>
    </reaction>
</comment>
<evidence type="ECO:0000256" key="10">
    <source>
        <dbReference type="ARBA" id="ARBA00022840"/>
    </source>
</evidence>
<dbReference type="KEGG" id="ipa:Isop_1037"/>
<dbReference type="SUPFAM" id="SSF55874">
    <property type="entry name" value="ATPase domain of HSP90 chaperone/DNA topoisomerase II/histidine kinase"/>
    <property type="match status" value="1"/>
</dbReference>
<feature type="modified residue" description="4-aspartylphosphate" evidence="14">
    <location>
        <position position="1221"/>
    </location>
</feature>
<dbReference type="GO" id="GO:0005886">
    <property type="term" value="C:plasma membrane"/>
    <property type="evidence" value="ECO:0007669"/>
    <property type="project" value="UniProtKB-SubCell"/>
</dbReference>
<dbReference type="GO" id="GO:0005524">
    <property type="term" value="F:ATP binding"/>
    <property type="evidence" value="ECO:0007669"/>
    <property type="project" value="UniProtKB-KW"/>
</dbReference>
<feature type="compositionally biased region" description="Pro residues" evidence="15">
    <location>
        <begin position="34"/>
        <end position="44"/>
    </location>
</feature>
<dbReference type="Proteomes" id="UP000008631">
    <property type="component" value="Chromosome"/>
</dbReference>
<keyword evidence="10" id="KW-0067">ATP-binding</keyword>
<gene>
    <name evidence="19" type="ordered locus">Isop_1037</name>
</gene>
<evidence type="ECO:0000259" key="16">
    <source>
        <dbReference type="PROSITE" id="PS50109"/>
    </source>
</evidence>
<dbReference type="InterPro" id="IPR029016">
    <property type="entry name" value="GAF-like_dom_sf"/>
</dbReference>
<dbReference type="InterPro" id="IPR001789">
    <property type="entry name" value="Sig_transdc_resp-reg_receiver"/>
</dbReference>
<dbReference type="NCBIfam" id="TIGR00229">
    <property type="entry name" value="sensory_box"/>
    <property type="match status" value="3"/>
</dbReference>
<dbReference type="eggNOG" id="COG5000">
    <property type="taxonomic scope" value="Bacteria"/>
</dbReference>
<dbReference type="EMBL" id="CP002353">
    <property type="protein sequence ID" value="ADV61626.1"/>
    <property type="molecule type" value="Genomic_DNA"/>
</dbReference>
<dbReference type="PROSITE" id="PS50109">
    <property type="entry name" value="HIS_KIN"/>
    <property type="match status" value="1"/>
</dbReference>
<dbReference type="Pfam" id="PF00072">
    <property type="entry name" value="Response_reg"/>
    <property type="match status" value="1"/>
</dbReference>
<dbReference type="InterPro" id="IPR013656">
    <property type="entry name" value="PAS_4"/>
</dbReference>
<dbReference type="InterPro" id="IPR035965">
    <property type="entry name" value="PAS-like_dom_sf"/>
</dbReference>
<dbReference type="PROSITE" id="PS50112">
    <property type="entry name" value="PAS"/>
    <property type="match status" value="2"/>
</dbReference>
<keyword evidence="4" id="KW-1003">Cell membrane</keyword>
<dbReference type="EC" id="2.7.13.3" evidence="3"/>
<dbReference type="InterPro" id="IPR001610">
    <property type="entry name" value="PAC"/>
</dbReference>
<evidence type="ECO:0000256" key="6">
    <source>
        <dbReference type="ARBA" id="ARBA00022679"/>
    </source>
</evidence>
<dbReference type="SMART" id="SM00086">
    <property type="entry name" value="PAC"/>
    <property type="match status" value="2"/>
</dbReference>
<dbReference type="OrthoDB" id="9762493at2"/>
<dbReference type="SUPFAM" id="SSF47384">
    <property type="entry name" value="Homodimeric domain of signal transducing histidine kinase"/>
    <property type="match status" value="1"/>
</dbReference>
<dbReference type="Gene3D" id="3.40.50.2300">
    <property type="match status" value="2"/>
</dbReference>
<dbReference type="CDD" id="cd00082">
    <property type="entry name" value="HisKA"/>
    <property type="match status" value="1"/>
</dbReference>
<dbReference type="STRING" id="575540.Isop_1037"/>
<feature type="domain" description="PAS" evidence="18">
    <location>
        <begin position="380"/>
        <end position="450"/>
    </location>
</feature>
<evidence type="ECO:0000256" key="14">
    <source>
        <dbReference type="PROSITE-ProRule" id="PRU00169"/>
    </source>
</evidence>
<keyword evidence="13" id="KW-0472">Membrane</keyword>
<evidence type="ECO:0000256" key="2">
    <source>
        <dbReference type="ARBA" id="ARBA00004651"/>
    </source>
</evidence>
<keyword evidence="11" id="KW-1133">Transmembrane helix</keyword>
<dbReference type="SMART" id="SM00388">
    <property type="entry name" value="HisKA"/>
    <property type="match status" value="1"/>
</dbReference>
<dbReference type="CDD" id="cd17546">
    <property type="entry name" value="REC_hyHK_CKI1_RcsC-like"/>
    <property type="match status" value="1"/>
</dbReference>
<dbReference type="Pfam" id="PF00989">
    <property type="entry name" value="PAS"/>
    <property type="match status" value="2"/>
</dbReference>
<evidence type="ECO:0000256" key="3">
    <source>
        <dbReference type="ARBA" id="ARBA00012438"/>
    </source>
</evidence>
<dbReference type="InterPro" id="IPR000014">
    <property type="entry name" value="PAS"/>
</dbReference>
<dbReference type="InterPro" id="IPR003661">
    <property type="entry name" value="HisK_dim/P_dom"/>
</dbReference>
<keyword evidence="20" id="KW-1185">Reference proteome</keyword>
<dbReference type="FunFam" id="3.30.565.10:FF:000010">
    <property type="entry name" value="Sensor histidine kinase RcsC"/>
    <property type="match status" value="1"/>
</dbReference>
<dbReference type="GO" id="GO:0000155">
    <property type="term" value="F:phosphorelay sensor kinase activity"/>
    <property type="evidence" value="ECO:0007669"/>
    <property type="project" value="InterPro"/>
</dbReference>
<dbReference type="HOGENOM" id="CLU_262040_0_0_0"/>
<accession>E8R439</accession>
<evidence type="ECO:0000313" key="19">
    <source>
        <dbReference type="EMBL" id="ADV61626.1"/>
    </source>
</evidence>
<dbReference type="FunFam" id="1.10.287.130:FF:000003">
    <property type="entry name" value="Histidine kinase"/>
    <property type="match status" value="1"/>
</dbReference>
<dbReference type="InParanoid" id="E8R439"/>
<dbReference type="InterPro" id="IPR036097">
    <property type="entry name" value="HisK_dim/P_sf"/>
</dbReference>
<dbReference type="Gene3D" id="3.30.565.10">
    <property type="entry name" value="Histidine kinase-like ATPase, C-terminal domain"/>
    <property type="match status" value="1"/>
</dbReference>